<dbReference type="eggNOG" id="COG3577">
    <property type="taxonomic scope" value="Bacteria"/>
</dbReference>
<dbReference type="SUPFAM" id="SSF50630">
    <property type="entry name" value="Acid proteases"/>
    <property type="match status" value="1"/>
</dbReference>
<name>A0A0W0V716_9GAMM</name>
<evidence type="ECO:0000313" key="2">
    <source>
        <dbReference type="EMBL" id="KTD15893.1"/>
    </source>
</evidence>
<dbReference type="Pfam" id="PF13975">
    <property type="entry name" value="gag-asp_proteas"/>
    <property type="match status" value="1"/>
</dbReference>
<comment type="caution">
    <text evidence="2">The sequence shown here is derived from an EMBL/GenBank/DDBJ whole genome shotgun (WGS) entry which is preliminary data.</text>
</comment>
<reference evidence="2 3" key="1">
    <citation type="submission" date="2015-11" db="EMBL/GenBank/DDBJ databases">
        <title>Genomic analysis of 38 Legionella species identifies large and diverse effector repertoires.</title>
        <authorList>
            <person name="Burstein D."/>
            <person name="Amaro F."/>
            <person name="Zusman T."/>
            <person name="Lifshitz Z."/>
            <person name="Cohen O."/>
            <person name="Gilbert J.A."/>
            <person name="Pupko T."/>
            <person name="Shuman H.A."/>
            <person name="Segal G."/>
        </authorList>
    </citation>
    <scope>NUCLEOTIDE SEQUENCE [LARGE SCALE GENOMIC DNA]</scope>
    <source>
        <strain evidence="2 3">ATCC 49751</strain>
    </source>
</reference>
<evidence type="ECO:0000313" key="3">
    <source>
        <dbReference type="Proteomes" id="UP000054869"/>
    </source>
</evidence>
<dbReference type="GO" id="GO:0006508">
    <property type="term" value="P:proteolysis"/>
    <property type="evidence" value="ECO:0007669"/>
    <property type="project" value="UniProtKB-KW"/>
</dbReference>
<dbReference type="InterPro" id="IPR034122">
    <property type="entry name" value="Retropepsin-like_bacterial"/>
</dbReference>
<proteinExistence type="predicted"/>
<keyword evidence="2" id="KW-0378">Hydrolase</keyword>
<organism evidence="2 3">
    <name type="scientific">Legionella lansingensis</name>
    <dbReference type="NCBI Taxonomy" id="45067"/>
    <lineage>
        <taxon>Bacteria</taxon>
        <taxon>Pseudomonadati</taxon>
        <taxon>Pseudomonadota</taxon>
        <taxon>Gammaproteobacteria</taxon>
        <taxon>Legionellales</taxon>
        <taxon>Legionellaceae</taxon>
        <taxon>Legionella</taxon>
    </lineage>
</organism>
<keyword evidence="1" id="KW-0812">Transmembrane</keyword>
<dbReference type="Gene3D" id="2.40.70.10">
    <property type="entry name" value="Acid Proteases"/>
    <property type="match status" value="1"/>
</dbReference>
<dbReference type="STRING" id="45067.Llan_2628"/>
<dbReference type="NCBIfam" id="TIGR02281">
    <property type="entry name" value="clan_AA_DTGA"/>
    <property type="match status" value="1"/>
</dbReference>
<keyword evidence="1" id="KW-0472">Membrane</keyword>
<dbReference type="PROSITE" id="PS00141">
    <property type="entry name" value="ASP_PROTEASE"/>
    <property type="match status" value="1"/>
</dbReference>
<keyword evidence="3" id="KW-1185">Reference proteome</keyword>
<dbReference type="EMBL" id="LNYI01000077">
    <property type="protein sequence ID" value="KTD15893.1"/>
    <property type="molecule type" value="Genomic_DNA"/>
</dbReference>
<dbReference type="Proteomes" id="UP000054869">
    <property type="component" value="Unassembled WGS sequence"/>
</dbReference>
<dbReference type="InterPro" id="IPR021109">
    <property type="entry name" value="Peptidase_aspartic_dom_sf"/>
</dbReference>
<dbReference type="PATRIC" id="fig|45067.4.peg.2763"/>
<protein>
    <submittedName>
        <fullName evidence="2">Aspartyl protease</fullName>
    </submittedName>
</protein>
<dbReference type="InterPro" id="IPR011969">
    <property type="entry name" value="Clan_AA_Asp_peptidase_C"/>
</dbReference>
<sequence>MSDTEYTKVGRFMFLVVWLIFFGLLFLFFYSYQGAEQSEYQIASGGITISPDKQGHYYLDGYINHQPVRFLIDTGATLIAVPQNLATSMNLRGRYPITIKTANGEVTGFLTRLEEISFADFKLHNVKAVIVPADDEELVLLGMNVLSQFHLSQEGKRLILKRNQDARNH</sequence>
<keyword evidence="1" id="KW-1133">Transmembrane helix</keyword>
<dbReference type="RefSeq" id="WP_028374236.1">
    <property type="nucleotide sequence ID" value="NZ_CAAAJD010000054.1"/>
</dbReference>
<accession>A0A0W0V716</accession>
<dbReference type="CDD" id="cd05483">
    <property type="entry name" value="retropepsin_like_bacteria"/>
    <property type="match status" value="1"/>
</dbReference>
<evidence type="ECO:0000256" key="1">
    <source>
        <dbReference type="SAM" id="Phobius"/>
    </source>
</evidence>
<feature type="transmembrane region" description="Helical" evidence="1">
    <location>
        <begin position="12"/>
        <end position="32"/>
    </location>
</feature>
<dbReference type="GO" id="GO:0004190">
    <property type="term" value="F:aspartic-type endopeptidase activity"/>
    <property type="evidence" value="ECO:0007669"/>
    <property type="project" value="InterPro"/>
</dbReference>
<gene>
    <name evidence="2" type="ORF">Llan_2628</name>
</gene>
<keyword evidence="2" id="KW-0645">Protease</keyword>
<dbReference type="InterPro" id="IPR001969">
    <property type="entry name" value="Aspartic_peptidase_AS"/>
</dbReference>
<dbReference type="AlphaFoldDB" id="A0A0W0V716"/>